<dbReference type="EMBL" id="BLYJ01000078">
    <property type="protein sequence ID" value="GFO89672.1"/>
    <property type="molecule type" value="Genomic_DNA"/>
</dbReference>
<evidence type="ECO:0008006" key="3">
    <source>
        <dbReference type="Google" id="ProtNLM"/>
    </source>
</evidence>
<keyword evidence="2" id="KW-1185">Reference proteome</keyword>
<dbReference type="Proteomes" id="UP000620147">
    <property type="component" value="Unassembled WGS sequence"/>
</dbReference>
<accession>A0ABQ1E3Z1</accession>
<organism evidence="1 2">
    <name type="scientific">Butyricicoccus faecihominis</name>
    <dbReference type="NCBI Taxonomy" id="1712515"/>
    <lineage>
        <taxon>Bacteria</taxon>
        <taxon>Bacillati</taxon>
        <taxon>Bacillota</taxon>
        <taxon>Clostridia</taxon>
        <taxon>Eubacteriales</taxon>
        <taxon>Butyricicoccaceae</taxon>
        <taxon>Butyricicoccus</taxon>
    </lineage>
</organism>
<dbReference type="InterPro" id="IPR045926">
    <property type="entry name" value="DUF6345"/>
</dbReference>
<comment type="caution">
    <text evidence="1">The sequence shown here is derived from an EMBL/GenBank/DDBJ whole genome shotgun (WGS) entry which is preliminary data.</text>
</comment>
<name>A0ABQ1E3Z1_9FIRM</name>
<sequence length="229" mass="25179">MIGSASAVTVNGSFCGINDYLDEPDRAGATYVSKLNTELAVVFGSSYNYSGTLLKDSQVTASALKSRLNASPKTIFAFSGHGYVNGPMSYDSTIVPKEAIRTQHRYVVMYSCNWMTNNGLSSEVTRIYNTFNGTRLQLGYASTMYLDSREGYMFGQNLQNQTVVNAFLRATRVYQPQQKKNDVIARVMGYTNAKNDYITTTSAAPSYSSSKNSFSIIVTETIPHTGRSV</sequence>
<evidence type="ECO:0000313" key="2">
    <source>
        <dbReference type="Proteomes" id="UP000620147"/>
    </source>
</evidence>
<gene>
    <name evidence="1" type="ORF">BUFA31_28360</name>
</gene>
<dbReference type="Pfam" id="PF19872">
    <property type="entry name" value="DUF6345"/>
    <property type="match status" value="1"/>
</dbReference>
<evidence type="ECO:0000313" key="1">
    <source>
        <dbReference type="EMBL" id="GFO89672.1"/>
    </source>
</evidence>
<reference evidence="1 2" key="1">
    <citation type="submission" date="2020-06" db="EMBL/GenBank/DDBJ databases">
        <title>Characterization of fructooligosaccharide metabolism and fructooligosaccharide-degrading enzymes in human commensal butyrate producers.</title>
        <authorList>
            <person name="Tanno H."/>
            <person name="Fujii T."/>
            <person name="Hirano K."/>
            <person name="Maeno S."/>
            <person name="Tonozuka T."/>
            <person name="Sakamoto M."/>
            <person name="Ohkuma M."/>
            <person name="Tochio T."/>
            <person name="Endo A."/>
        </authorList>
    </citation>
    <scope>NUCLEOTIDE SEQUENCE [LARGE SCALE GENOMIC DNA]</scope>
    <source>
        <strain evidence="1 2">JCM 31056</strain>
    </source>
</reference>
<protein>
    <recommendedName>
        <fullName evidence="3">Gingipain domain-containing protein</fullName>
    </recommendedName>
</protein>
<proteinExistence type="predicted"/>